<feature type="compositionally biased region" description="Basic and acidic residues" evidence="3">
    <location>
        <begin position="1"/>
        <end position="17"/>
    </location>
</feature>
<evidence type="ECO:0000313" key="6">
    <source>
        <dbReference type="Proteomes" id="UP000191024"/>
    </source>
</evidence>
<evidence type="ECO:0000313" key="5">
    <source>
        <dbReference type="EMBL" id="SCU80285.1"/>
    </source>
</evidence>
<organism evidence="5 6">
    <name type="scientific">Lachancea mirantina</name>
    <dbReference type="NCBI Taxonomy" id="1230905"/>
    <lineage>
        <taxon>Eukaryota</taxon>
        <taxon>Fungi</taxon>
        <taxon>Dikarya</taxon>
        <taxon>Ascomycota</taxon>
        <taxon>Saccharomycotina</taxon>
        <taxon>Saccharomycetes</taxon>
        <taxon>Saccharomycetales</taxon>
        <taxon>Saccharomycetaceae</taxon>
        <taxon>Lachancea</taxon>
    </lineage>
</organism>
<keyword evidence="6" id="KW-1185">Reference proteome</keyword>
<dbReference type="Proteomes" id="UP000191024">
    <property type="component" value="Chromosome B"/>
</dbReference>
<dbReference type="GO" id="GO:0005634">
    <property type="term" value="C:nucleus"/>
    <property type="evidence" value="ECO:0007669"/>
    <property type="project" value="UniProtKB-SubCell"/>
</dbReference>
<name>A0A1G4ITG6_9SACH</name>
<dbReference type="InterPro" id="IPR019331">
    <property type="entry name" value="FAM192A/Fyv6_N"/>
</dbReference>
<dbReference type="EMBL" id="LT598464">
    <property type="protein sequence ID" value="SCU80285.1"/>
    <property type="molecule type" value="Genomic_DNA"/>
</dbReference>
<evidence type="ECO:0000256" key="3">
    <source>
        <dbReference type="SAM" id="MobiDB-lite"/>
    </source>
</evidence>
<dbReference type="AlphaFoldDB" id="A0A1G4ITG6"/>
<reference evidence="5 6" key="1">
    <citation type="submission" date="2016-03" db="EMBL/GenBank/DDBJ databases">
        <authorList>
            <person name="Devillers H."/>
        </authorList>
    </citation>
    <scope>NUCLEOTIDE SEQUENCE [LARGE SCALE GENOMIC DNA]</scope>
    <source>
        <strain evidence="5">CBS 11717</strain>
    </source>
</reference>
<evidence type="ECO:0000256" key="2">
    <source>
        <dbReference type="ARBA" id="ARBA00023242"/>
    </source>
</evidence>
<sequence length="61" mass="7409">MKQAKEKAASQAEERKTLQKQLRNNAIAKQKEFNSLVKEKNSFTRRNRAEVEFYRRKPRWN</sequence>
<accession>A0A1G4ITG6</accession>
<feature type="domain" description="FAM192A/Fyv6 N-terminal" evidence="4">
    <location>
        <begin position="4"/>
        <end position="55"/>
    </location>
</feature>
<comment type="subcellular location">
    <subcellularLocation>
        <location evidence="1">Nucleus</location>
    </subcellularLocation>
</comment>
<keyword evidence="2" id="KW-0539">Nucleus</keyword>
<dbReference type="OrthoDB" id="4036151at2759"/>
<proteinExistence type="predicted"/>
<gene>
    <name evidence="5" type="ORF">LAMI_0B01552G</name>
</gene>
<evidence type="ECO:0000259" key="4">
    <source>
        <dbReference type="Pfam" id="PF10187"/>
    </source>
</evidence>
<dbReference type="Pfam" id="PF10187">
    <property type="entry name" value="FAM192A_Fyv6_N"/>
    <property type="match status" value="1"/>
</dbReference>
<feature type="region of interest" description="Disordered" evidence="3">
    <location>
        <begin position="1"/>
        <end position="25"/>
    </location>
</feature>
<protein>
    <submittedName>
        <fullName evidence="5">LAMI_0B01552g1_1</fullName>
    </submittedName>
</protein>
<evidence type="ECO:0000256" key="1">
    <source>
        <dbReference type="ARBA" id="ARBA00004123"/>
    </source>
</evidence>